<comment type="caution">
    <text evidence="4">The sequence shown here is derived from an EMBL/GenBank/DDBJ whole genome shotgun (WGS) entry which is preliminary data.</text>
</comment>
<dbReference type="InterPro" id="IPR000270">
    <property type="entry name" value="PB1_dom"/>
</dbReference>
<feature type="region of interest" description="Disordered" evidence="1">
    <location>
        <begin position="174"/>
        <end position="195"/>
    </location>
</feature>
<dbReference type="PROSITE" id="PS51745">
    <property type="entry name" value="PB1"/>
    <property type="match status" value="1"/>
</dbReference>
<evidence type="ECO:0000256" key="1">
    <source>
        <dbReference type="SAM" id="MobiDB-lite"/>
    </source>
</evidence>
<keyword evidence="5" id="KW-1185">Reference proteome</keyword>
<feature type="compositionally biased region" description="Polar residues" evidence="1">
    <location>
        <begin position="174"/>
        <end position="186"/>
    </location>
</feature>
<feature type="domain" description="PB1" evidence="3">
    <location>
        <begin position="4"/>
        <end position="84"/>
    </location>
</feature>
<dbReference type="InterPro" id="IPR053793">
    <property type="entry name" value="PB1-like"/>
</dbReference>
<dbReference type="SMART" id="SM00165">
    <property type="entry name" value="UBA"/>
    <property type="match status" value="1"/>
</dbReference>
<evidence type="ECO:0000259" key="2">
    <source>
        <dbReference type="PROSITE" id="PS50030"/>
    </source>
</evidence>
<dbReference type="PANTHER" id="PTHR20930">
    <property type="entry name" value="OVARIAN CARCINOMA ANTIGEN CA125-RELATED"/>
    <property type="match status" value="1"/>
</dbReference>
<evidence type="ECO:0000313" key="5">
    <source>
        <dbReference type="Proteomes" id="UP000789706"/>
    </source>
</evidence>
<dbReference type="OrthoDB" id="1594986at2759"/>
<dbReference type="AlphaFoldDB" id="A0A9N8V0G9"/>
<evidence type="ECO:0000313" key="4">
    <source>
        <dbReference type="EMBL" id="CAG8433607.1"/>
    </source>
</evidence>
<feature type="compositionally biased region" description="Basic and acidic residues" evidence="1">
    <location>
        <begin position="137"/>
        <end position="146"/>
    </location>
</feature>
<dbReference type="SUPFAM" id="SSF54277">
    <property type="entry name" value="CAD &amp; PB1 domains"/>
    <property type="match status" value="1"/>
</dbReference>
<dbReference type="Gene3D" id="1.10.8.10">
    <property type="entry name" value="DNA helicase RuvA subunit, C-terminal domain"/>
    <property type="match status" value="1"/>
</dbReference>
<dbReference type="EMBL" id="CAJVPK010000017">
    <property type="protein sequence ID" value="CAG8433607.1"/>
    <property type="molecule type" value="Genomic_DNA"/>
</dbReference>
<dbReference type="InterPro" id="IPR009060">
    <property type="entry name" value="UBA-like_sf"/>
</dbReference>
<reference evidence="4" key="1">
    <citation type="submission" date="2021-06" db="EMBL/GenBank/DDBJ databases">
        <authorList>
            <person name="Kallberg Y."/>
            <person name="Tangrot J."/>
            <person name="Rosling A."/>
        </authorList>
    </citation>
    <scope>NUCLEOTIDE SEQUENCE</scope>
    <source>
        <strain evidence="4">AZ414A</strain>
    </source>
</reference>
<dbReference type="InterPro" id="IPR015940">
    <property type="entry name" value="UBA"/>
</dbReference>
<organism evidence="4 5">
    <name type="scientific">Diversispora eburnea</name>
    <dbReference type="NCBI Taxonomy" id="1213867"/>
    <lineage>
        <taxon>Eukaryota</taxon>
        <taxon>Fungi</taxon>
        <taxon>Fungi incertae sedis</taxon>
        <taxon>Mucoromycota</taxon>
        <taxon>Glomeromycotina</taxon>
        <taxon>Glomeromycetes</taxon>
        <taxon>Diversisporales</taxon>
        <taxon>Diversisporaceae</taxon>
        <taxon>Diversispora</taxon>
    </lineage>
</organism>
<feature type="domain" description="UBA" evidence="2">
    <location>
        <begin position="323"/>
        <end position="367"/>
    </location>
</feature>
<dbReference type="SUPFAM" id="SSF46934">
    <property type="entry name" value="UBA-like"/>
    <property type="match status" value="1"/>
</dbReference>
<sequence>MEKNISIKVSYQKTNRRFAIAKNAKWSELETSIRTLYSFPPTFSFALTYTDEDSDIITLRSDLELQEILSQPHSSTLKFTIVPYEIENKDIESNIDKGIESNIDKGIESSIGKGIESSIIESSIDKDIENNISKDNNFSKDDKYNKSNDINKGNKDNDISNLEVEEIDQLSQYFSKQHSSNQSPYDEQNHQEEQTSKPPFIDLAAQFQKLIDQFRPLIEQHPRLIEQANNVMDQILHNIPVDLEMWTQWFKDQIADIQRNFRDVKANISDEENINIFDEIQRFAQNAVQSGQSIAQNAVQSGQSIAQNARKWSPPWIRGDFFMTEEEINEKLTSLRSMGFRNDKENEELLKKYYGNVEKVVEILLSEQNDSEYTFVDNEVQMEDL</sequence>
<name>A0A9N8V0G9_9GLOM</name>
<gene>
    <name evidence="4" type="ORF">DEBURN_LOCUS511</name>
</gene>
<dbReference type="Proteomes" id="UP000789706">
    <property type="component" value="Unassembled WGS sequence"/>
</dbReference>
<feature type="region of interest" description="Disordered" evidence="1">
    <location>
        <begin position="130"/>
        <end position="160"/>
    </location>
</feature>
<dbReference type="Gene3D" id="3.10.20.90">
    <property type="entry name" value="Phosphatidylinositol 3-kinase Catalytic Subunit, Chain A, domain 1"/>
    <property type="match status" value="1"/>
</dbReference>
<evidence type="ECO:0000259" key="3">
    <source>
        <dbReference type="PROSITE" id="PS51745"/>
    </source>
</evidence>
<accession>A0A9N8V0G9</accession>
<protein>
    <submittedName>
        <fullName evidence="4">10912_t:CDS:1</fullName>
    </submittedName>
</protein>
<dbReference type="SMART" id="SM00666">
    <property type="entry name" value="PB1"/>
    <property type="match status" value="1"/>
</dbReference>
<dbReference type="PROSITE" id="PS50030">
    <property type="entry name" value="UBA"/>
    <property type="match status" value="1"/>
</dbReference>
<proteinExistence type="predicted"/>
<dbReference type="Pfam" id="PF00564">
    <property type="entry name" value="PB1"/>
    <property type="match status" value="1"/>
</dbReference>
<dbReference type="PANTHER" id="PTHR20930:SF0">
    <property type="entry name" value="PROTEIN ILRUN"/>
    <property type="match status" value="1"/>
</dbReference>